<evidence type="ECO:0000313" key="2">
    <source>
        <dbReference type="EMBL" id="EEC09015.1"/>
    </source>
</evidence>
<comment type="similarity">
    <text evidence="1">Belongs to the Luc7 family.</text>
</comment>
<evidence type="ECO:0000313" key="3">
    <source>
        <dbReference type="EnsemblMetazoa" id="ISCW018802-PA"/>
    </source>
</evidence>
<dbReference type="Proteomes" id="UP000001555">
    <property type="component" value="Unassembled WGS sequence"/>
</dbReference>
<dbReference type="OrthoDB" id="153872at2759"/>
<dbReference type="EMBL" id="ABJB011027635">
    <property type="status" value="NOT_ANNOTATED_CDS"/>
    <property type="molecule type" value="Genomic_DNA"/>
</dbReference>
<name>B7PQZ3_IXOSC</name>
<evidence type="ECO:0000256" key="1">
    <source>
        <dbReference type="ARBA" id="ARBA00005655"/>
    </source>
</evidence>
<dbReference type="PaxDb" id="6945-B7PQZ3"/>
<dbReference type="InParanoid" id="B7PQZ3"/>
<accession>B7PQZ3</accession>
<evidence type="ECO:0000313" key="4">
    <source>
        <dbReference type="Proteomes" id="UP000001555"/>
    </source>
</evidence>
<dbReference type="EMBL" id="DS768854">
    <property type="protein sequence ID" value="EEC09015.1"/>
    <property type="molecule type" value="Genomic_DNA"/>
</dbReference>
<dbReference type="EnsemblMetazoa" id="ISCW018802-RA">
    <property type="protein sequence ID" value="ISCW018802-PA"/>
    <property type="gene ID" value="ISCW018802"/>
</dbReference>
<dbReference type="AlphaFoldDB" id="B7PQZ3"/>
<dbReference type="VEuPathDB" id="VectorBase:ISCP_018518"/>
<dbReference type="GO" id="GO:0006376">
    <property type="term" value="P:mRNA splice site recognition"/>
    <property type="evidence" value="ECO:0000318"/>
    <property type="project" value="GO_Central"/>
</dbReference>
<dbReference type="VEuPathDB" id="VectorBase:ISCW018802"/>
<dbReference type="HOGENOM" id="CLU_030397_1_2_1"/>
<protein>
    <submittedName>
        <fullName evidence="2 3">Uncharacterized protein</fullName>
    </submittedName>
</protein>
<sequence length="279" mass="31514">MSARDQMRQKLDELMGTGRDGTKNPIHYSDPKVCRCFLLGLCPHDALAGTKMSLGACLKIHNYALKADFENSSTTYRSSQHRFYQLTVLTYLQKVVRSCEILDRAKKGRLTRCQSSSWNGGAAEKAKELKTYGETVDKKLVQAEELGSQGKVDEALALIREVEKLKRKRNRIEKYLFRKSSEPAKEQKQIICDECLLCIGLDDNEQRVANHSSATEPAYFEPRLGLNESSELLSKTPLSDKIETRFPKLVVEFLVVKVSVLVVSVDNKLQEVVEVLVEV</sequence>
<dbReference type="PANTHER" id="PTHR12375">
    <property type="entry name" value="RNA-BINDING PROTEIN LUC7-RELATED"/>
    <property type="match status" value="1"/>
</dbReference>
<dbReference type="VEuPathDB" id="VectorBase:ISCI018802"/>
<dbReference type="GO" id="GO:0071004">
    <property type="term" value="C:U2-type prespliceosome"/>
    <property type="evidence" value="ECO:0000318"/>
    <property type="project" value="GO_Central"/>
</dbReference>
<organism>
    <name type="scientific">Ixodes scapularis</name>
    <name type="common">Black-legged tick</name>
    <name type="synonym">Deer tick</name>
    <dbReference type="NCBI Taxonomy" id="6945"/>
    <lineage>
        <taxon>Eukaryota</taxon>
        <taxon>Metazoa</taxon>
        <taxon>Ecdysozoa</taxon>
        <taxon>Arthropoda</taxon>
        <taxon>Chelicerata</taxon>
        <taxon>Arachnida</taxon>
        <taxon>Acari</taxon>
        <taxon>Parasitiformes</taxon>
        <taxon>Ixodida</taxon>
        <taxon>Ixodoidea</taxon>
        <taxon>Ixodidae</taxon>
        <taxon>Ixodinae</taxon>
        <taxon>Ixodes</taxon>
    </lineage>
</organism>
<dbReference type="GO" id="GO:0005685">
    <property type="term" value="C:U1 snRNP"/>
    <property type="evidence" value="ECO:0000318"/>
    <property type="project" value="GO_Central"/>
</dbReference>
<dbReference type="EMBL" id="ABJB010520089">
    <property type="status" value="NOT_ANNOTATED_CDS"/>
    <property type="molecule type" value="Genomic_DNA"/>
</dbReference>
<reference evidence="3" key="2">
    <citation type="submission" date="2020-05" db="UniProtKB">
        <authorList>
            <consortium name="EnsemblMetazoa"/>
        </authorList>
    </citation>
    <scope>IDENTIFICATION</scope>
    <source>
        <strain evidence="3">wikel</strain>
    </source>
</reference>
<dbReference type="GO" id="GO:0003729">
    <property type="term" value="F:mRNA binding"/>
    <property type="evidence" value="ECO:0000318"/>
    <property type="project" value="GO_Central"/>
</dbReference>
<dbReference type="EMBL" id="ABJB010159503">
    <property type="status" value="NOT_ANNOTATED_CDS"/>
    <property type="molecule type" value="Genomic_DNA"/>
</dbReference>
<keyword evidence="4" id="KW-1185">Reference proteome</keyword>
<dbReference type="Pfam" id="PF03194">
    <property type="entry name" value="LUC7"/>
    <property type="match status" value="1"/>
</dbReference>
<dbReference type="STRING" id="6945.B7PQZ3"/>
<reference evidence="2 4" key="1">
    <citation type="submission" date="2008-03" db="EMBL/GenBank/DDBJ databases">
        <title>Annotation of Ixodes scapularis.</title>
        <authorList>
            <consortium name="Ixodes scapularis Genome Project Consortium"/>
            <person name="Caler E."/>
            <person name="Hannick L.I."/>
            <person name="Bidwell S."/>
            <person name="Joardar V."/>
            <person name="Thiagarajan M."/>
            <person name="Amedeo P."/>
            <person name="Galinsky K.J."/>
            <person name="Schobel S."/>
            <person name="Inman J."/>
            <person name="Hostetler J."/>
            <person name="Miller J."/>
            <person name="Hammond M."/>
            <person name="Megy K."/>
            <person name="Lawson D."/>
            <person name="Kodira C."/>
            <person name="Sutton G."/>
            <person name="Meyer J."/>
            <person name="Hill C.A."/>
            <person name="Birren B."/>
            <person name="Nene V."/>
            <person name="Collins F."/>
            <person name="Alarcon-Chaidez F."/>
            <person name="Wikel S."/>
            <person name="Strausberg R."/>
        </authorList>
    </citation>
    <scope>NUCLEOTIDE SEQUENCE [LARGE SCALE GENOMIC DNA]</scope>
    <source>
        <strain evidence="4">Wikel</strain>
        <strain evidence="2">Wikel colony</strain>
    </source>
</reference>
<gene>
    <name evidence="2" type="ORF">IscW_ISCW018802</name>
</gene>
<proteinExistence type="inferred from homology"/>
<dbReference type="InterPro" id="IPR004882">
    <property type="entry name" value="Luc7-rel"/>
</dbReference>